<evidence type="ECO:0000313" key="3">
    <source>
        <dbReference type="Proteomes" id="UP001218188"/>
    </source>
</evidence>
<keyword evidence="3" id="KW-1185">Reference proteome</keyword>
<proteinExistence type="predicted"/>
<dbReference type="AlphaFoldDB" id="A0AAD6T1Q6"/>
<organism evidence="2 3">
    <name type="scientific">Mycena alexandri</name>
    <dbReference type="NCBI Taxonomy" id="1745969"/>
    <lineage>
        <taxon>Eukaryota</taxon>
        <taxon>Fungi</taxon>
        <taxon>Dikarya</taxon>
        <taxon>Basidiomycota</taxon>
        <taxon>Agaricomycotina</taxon>
        <taxon>Agaricomycetes</taxon>
        <taxon>Agaricomycetidae</taxon>
        <taxon>Agaricales</taxon>
        <taxon>Marasmiineae</taxon>
        <taxon>Mycenaceae</taxon>
        <taxon>Mycena</taxon>
    </lineage>
</organism>
<evidence type="ECO:0000313" key="2">
    <source>
        <dbReference type="EMBL" id="KAJ7036273.1"/>
    </source>
</evidence>
<keyword evidence="1" id="KW-1133">Transmembrane helix</keyword>
<protein>
    <submittedName>
        <fullName evidence="2">Uncharacterized protein</fullName>
    </submittedName>
</protein>
<reference evidence="2" key="1">
    <citation type="submission" date="2023-03" db="EMBL/GenBank/DDBJ databases">
        <title>Massive genome expansion in bonnet fungi (Mycena s.s.) driven by repeated elements and novel gene families across ecological guilds.</title>
        <authorList>
            <consortium name="Lawrence Berkeley National Laboratory"/>
            <person name="Harder C.B."/>
            <person name="Miyauchi S."/>
            <person name="Viragh M."/>
            <person name="Kuo A."/>
            <person name="Thoen E."/>
            <person name="Andreopoulos B."/>
            <person name="Lu D."/>
            <person name="Skrede I."/>
            <person name="Drula E."/>
            <person name="Henrissat B."/>
            <person name="Morin E."/>
            <person name="Kohler A."/>
            <person name="Barry K."/>
            <person name="LaButti K."/>
            <person name="Morin E."/>
            <person name="Salamov A."/>
            <person name="Lipzen A."/>
            <person name="Mereny Z."/>
            <person name="Hegedus B."/>
            <person name="Baldrian P."/>
            <person name="Stursova M."/>
            <person name="Weitz H."/>
            <person name="Taylor A."/>
            <person name="Grigoriev I.V."/>
            <person name="Nagy L.G."/>
            <person name="Martin F."/>
            <person name="Kauserud H."/>
        </authorList>
    </citation>
    <scope>NUCLEOTIDE SEQUENCE</scope>
    <source>
        <strain evidence="2">CBHHK200</strain>
    </source>
</reference>
<keyword evidence="1" id="KW-0812">Transmembrane</keyword>
<accession>A0AAD6T1Q6</accession>
<name>A0AAD6T1Q6_9AGAR</name>
<comment type="caution">
    <text evidence="2">The sequence shown here is derived from an EMBL/GenBank/DDBJ whole genome shotgun (WGS) entry which is preliminary data.</text>
</comment>
<keyword evidence="1" id="KW-0472">Membrane</keyword>
<dbReference type="EMBL" id="JARJCM010000044">
    <property type="protein sequence ID" value="KAJ7036273.1"/>
    <property type="molecule type" value="Genomic_DNA"/>
</dbReference>
<evidence type="ECO:0000256" key="1">
    <source>
        <dbReference type="SAM" id="Phobius"/>
    </source>
</evidence>
<dbReference type="Proteomes" id="UP001218188">
    <property type="component" value="Unassembled WGS sequence"/>
</dbReference>
<feature type="transmembrane region" description="Helical" evidence="1">
    <location>
        <begin position="44"/>
        <end position="64"/>
    </location>
</feature>
<sequence length="108" mass="11368">MQETDTYGTARIGFPHFTSLLSSSVLRLTRATVFEPPSYPPASYLFSTMVNVSTLFLAVLAAAATSTSALPLFNVDTPCLGFGYLFGGPHHGPNTPDTMMAPAPTPAA</sequence>
<gene>
    <name evidence="2" type="ORF">C8F04DRAFT_1394307</name>
</gene>